<evidence type="ECO:0000313" key="3">
    <source>
        <dbReference type="WBParaSite" id="MBELARI_LOCUS4378"/>
    </source>
</evidence>
<evidence type="ECO:0000256" key="1">
    <source>
        <dbReference type="SAM" id="MobiDB-lite"/>
    </source>
</evidence>
<dbReference type="CDD" id="cd20237">
    <property type="entry name" value="PFM_LIN24-like"/>
    <property type="match status" value="1"/>
</dbReference>
<dbReference type="Gene3D" id="2.170.15.10">
    <property type="entry name" value="Proaerolysin, chain A, domain 3"/>
    <property type="match status" value="1"/>
</dbReference>
<organism evidence="2 3">
    <name type="scientific">Mesorhabditis belari</name>
    <dbReference type="NCBI Taxonomy" id="2138241"/>
    <lineage>
        <taxon>Eukaryota</taxon>
        <taxon>Metazoa</taxon>
        <taxon>Ecdysozoa</taxon>
        <taxon>Nematoda</taxon>
        <taxon>Chromadorea</taxon>
        <taxon>Rhabditida</taxon>
        <taxon>Rhabditina</taxon>
        <taxon>Rhabditomorpha</taxon>
        <taxon>Rhabditoidea</taxon>
        <taxon>Rhabditidae</taxon>
        <taxon>Mesorhabditinae</taxon>
        <taxon>Mesorhabditis</taxon>
    </lineage>
</organism>
<sequence>MFCCIRPQSASVPNNMLPPTQRGKNEPLLSTNSTNKDLHSNLVDLEEIVTNWARVIFNTTKTKQEGKIKKKYLSFNINWTKLFQESMEPQYSPGIDKTLRKMPLEEKILFKTTFTNTTQREQEYSFKTERTTRSTSTIIIEKGVCRGVNLELKLKTPCEVVEAGAGFSSEVSLNHIGENSVEEELSWGVDSCVKVPPNSETVAELVVLEEQTVRNFVIKNTLFGKVLVTVTNLKENNSLITILEGNIADIIRGLGDYASRGFSFDSNTVLYDTRGQCIFRYGVEQKVKINETSIKSYR</sequence>
<proteinExistence type="predicted"/>
<keyword evidence="2" id="KW-1185">Reference proteome</keyword>
<evidence type="ECO:0000313" key="2">
    <source>
        <dbReference type="Proteomes" id="UP000887575"/>
    </source>
</evidence>
<dbReference type="WBParaSite" id="MBELARI_LOCUS4378">
    <property type="protein sequence ID" value="MBELARI_LOCUS4378"/>
    <property type="gene ID" value="MBELARI_LOCUS4378"/>
</dbReference>
<dbReference type="AlphaFoldDB" id="A0AAF3FEQ4"/>
<feature type="region of interest" description="Disordered" evidence="1">
    <location>
        <begin position="13"/>
        <end position="35"/>
    </location>
</feature>
<accession>A0AAF3FEQ4</accession>
<name>A0AAF3FEQ4_9BILA</name>
<reference evidence="3" key="1">
    <citation type="submission" date="2024-02" db="UniProtKB">
        <authorList>
            <consortium name="WormBaseParasite"/>
        </authorList>
    </citation>
    <scope>IDENTIFICATION</scope>
</reference>
<dbReference type="Proteomes" id="UP000887575">
    <property type="component" value="Unassembled WGS sequence"/>
</dbReference>
<dbReference type="PANTHER" id="PTHR39369:SF6">
    <property type="entry name" value="LIN-24 (TWENTY-FOUR) LIKE"/>
    <property type="match status" value="1"/>
</dbReference>
<dbReference type="SUPFAM" id="SSF56973">
    <property type="entry name" value="Aerolisin/ETX pore-forming domain"/>
    <property type="match status" value="1"/>
</dbReference>
<dbReference type="PANTHER" id="PTHR39369">
    <property type="entry name" value="LIN-24 (TWENTY-FOUR) LIKE"/>
    <property type="match status" value="1"/>
</dbReference>
<protein>
    <submittedName>
        <fullName evidence="3">Uncharacterized protein</fullName>
    </submittedName>
</protein>